<dbReference type="OrthoDB" id="2733915at2"/>
<sequence length="233" mass="27082">MKKEKLIEWVKPYNNDDSHPYYRPFVVQSKDEKYDIFLAGINPATPIYRKDIDLNLYTDLLTDYAEFYKMYNKVREGNSKPKMSRTRLGITSFVNEIQNRTNEKVLETNVVPYPTKNKKILKQTDSGVIAHALSLFHAVLLDHSPGTVIIYSKGSLEYFVKVLYENKLIDVKPSTKLKMSDLENSSGPFLEFTYPTGKQCSVFVCRHFMYYGKEGKTYSVFRDKVINHIKNNS</sequence>
<organism evidence="1 2">
    <name type="scientific">Jeotgalicoccus aerolatus</name>
    <dbReference type="NCBI Taxonomy" id="709510"/>
    <lineage>
        <taxon>Bacteria</taxon>
        <taxon>Bacillati</taxon>
        <taxon>Bacillota</taxon>
        <taxon>Bacilli</taxon>
        <taxon>Bacillales</taxon>
        <taxon>Staphylococcaceae</taxon>
        <taxon>Jeotgalicoccus</taxon>
    </lineage>
</organism>
<dbReference type="Proteomes" id="UP000242700">
    <property type="component" value="Unassembled WGS sequence"/>
</dbReference>
<dbReference type="RefSeq" id="WP_092594805.1">
    <property type="nucleotide sequence ID" value="NZ_FNFI01000001.1"/>
</dbReference>
<dbReference type="EMBL" id="FNFI01000001">
    <property type="protein sequence ID" value="SDJ61197.1"/>
    <property type="molecule type" value="Genomic_DNA"/>
</dbReference>
<protein>
    <submittedName>
        <fullName evidence="1">Uncharacterized protein</fullName>
    </submittedName>
</protein>
<dbReference type="AlphaFoldDB" id="A0A1G8V5R1"/>
<reference evidence="2" key="1">
    <citation type="submission" date="2016-10" db="EMBL/GenBank/DDBJ databases">
        <authorList>
            <person name="Varghese N."/>
            <person name="Submissions S."/>
        </authorList>
    </citation>
    <scope>NUCLEOTIDE SEQUENCE [LARGE SCALE GENOMIC DNA]</scope>
    <source>
        <strain evidence="2">CGMCC 1.8911</strain>
    </source>
</reference>
<accession>A0A1G8V5R1</accession>
<evidence type="ECO:0000313" key="1">
    <source>
        <dbReference type="EMBL" id="SDJ61197.1"/>
    </source>
</evidence>
<gene>
    <name evidence="1" type="ORF">SAMN05216187_101219</name>
</gene>
<dbReference type="STRING" id="586411.SAMN05216187_101219"/>
<proteinExistence type="predicted"/>
<name>A0A1G8V5R1_9STAP</name>
<evidence type="ECO:0000313" key="2">
    <source>
        <dbReference type="Proteomes" id="UP000242700"/>
    </source>
</evidence>